<sequence>MYHGLYVPSAFKLAHVTPLIKKPSLDPTVLSNYRPVSSLPFVSKVREKVVSFRLTSYLEHNGLHESHQSAYRKHHSTETALVRFQNDDVALEVEPSVVAKNIGVIMANMPLWKTMTSVCWSAQYHLYNIGRIRKCLTREATEQLIHAFITSKLDYCNALFCWLPVKQIKRQIKRLQNIAARIVTPTRTSNHITPVLHDLHWLPGSQRIRLKVLLVFKCQNNMATPYLQDLIRPYQPTRALRSAGQSRLEVPITRKNSYGNKAFCVAGPRLWNELPAELRTVSIVLQHSSQS</sequence>
<evidence type="ECO:0000313" key="1">
    <source>
        <dbReference type="EMBL" id="PIK57789.1"/>
    </source>
</evidence>
<reference evidence="1 2" key="1">
    <citation type="journal article" date="2017" name="PLoS Biol.">
        <title>The sea cucumber genome provides insights into morphological evolution and visceral regeneration.</title>
        <authorList>
            <person name="Zhang X."/>
            <person name="Sun L."/>
            <person name="Yuan J."/>
            <person name="Sun Y."/>
            <person name="Gao Y."/>
            <person name="Zhang L."/>
            <person name="Li S."/>
            <person name="Dai H."/>
            <person name="Hamel J.F."/>
            <person name="Liu C."/>
            <person name="Yu Y."/>
            <person name="Liu S."/>
            <person name="Lin W."/>
            <person name="Guo K."/>
            <person name="Jin S."/>
            <person name="Xu P."/>
            <person name="Storey K.B."/>
            <person name="Huan P."/>
            <person name="Zhang T."/>
            <person name="Zhou Y."/>
            <person name="Zhang J."/>
            <person name="Lin C."/>
            <person name="Li X."/>
            <person name="Xing L."/>
            <person name="Huo D."/>
            <person name="Sun M."/>
            <person name="Wang L."/>
            <person name="Mercier A."/>
            <person name="Li F."/>
            <person name="Yang H."/>
            <person name="Xiang J."/>
        </authorList>
    </citation>
    <scope>NUCLEOTIDE SEQUENCE [LARGE SCALE GENOMIC DNA]</scope>
    <source>
        <strain evidence="1">Shaxun</strain>
        <tissue evidence="1">Muscle</tissue>
    </source>
</reference>
<dbReference type="AlphaFoldDB" id="A0A2G8LC09"/>
<comment type="caution">
    <text evidence="1">The sequence shown here is derived from an EMBL/GenBank/DDBJ whole genome shotgun (WGS) entry which is preliminary data.</text>
</comment>
<dbReference type="PANTHER" id="PTHR33332">
    <property type="entry name" value="REVERSE TRANSCRIPTASE DOMAIN-CONTAINING PROTEIN"/>
    <property type="match status" value="1"/>
</dbReference>
<proteinExistence type="predicted"/>
<gene>
    <name evidence="1" type="ORF">BSL78_05315</name>
</gene>
<keyword evidence="2" id="KW-1185">Reference proteome</keyword>
<dbReference type="Proteomes" id="UP000230750">
    <property type="component" value="Unassembled WGS sequence"/>
</dbReference>
<dbReference type="STRING" id="307972.A0A2G8LC09"/>
<evidence type="ECO:0000313" key="2">
    <source>
        <dbReference type="Proteomes" id="UP000230750"/>
    </source>
</evidence>
<dbReference type="EMBL" id="MRZV01000132">
    <property type="protein sequence ID" value="PIK57789.1"/>
    <property type="molecule type" value="Genomic_DNA"/>
</dbReference>
<accession>A0A2G8LC09</accession>
<evidence type="ECO:0008006" key="3">
    <source>
        <dbReference type="Google" id="ProtNLM"/>
    </source>
</evidence>
<dbReference type="OrthoDB" id="2742726at2759"/>
<name>A0A2G8LC09_STIJA</name>
<organism evidence="1 2">
    <name type="scientific">Stichopus japonicus</name>
    <name type="common">Sea cucumber</name>
    <dbReference type="NCBI Taxonomy" id="307972"/>
    <lineage>
        <taxon>Eukaryota</taxon>
        <taxon>Metazoa</taxon>
        <taxon>Echinodermata</taxon>
        <taxon>Eleutherozoa</taxon>
        <taxon>Echinozoa</taxon>
        <taxon>Holothuroidea</taxon>
        <taxon>Aspidochirotacea</taxon>
        <taxon>Aspidochirotida</taxon>
        <taxon>Stichopodidae</taxon>
        <taxon>Apostichopus</taxon>
    </lineage>
</organism>
<protein>
    <recommendedName>
        <fullName evidence="3">RNA-directed DNA polymerase from mobile element jockey-like</fullName>
    </recommendedName>
</protein>